<dbReference type="CDD" id="cd00643">
    <property type="entry name" value="HMG-CoA_reductase_classI"/>
    <property type="match status" value="1"/>
</dbReference>
<keyword evidence="4 12" id="KW-0812">Transmembrane</keyword>
<dbReference type="FunFam" id="3.30.70.420:FF:000001">
    <property type="entry name" value="3-hydroxy-3-methylglutaryl coenzyme A reductase"/>
    <property type="match status" value="1"/>
</dbReference>
<dbReference type="InterPro" id="IPR009029">
    <property type="entry name" value="HMG_CoA_Rdtase_sub-bd_dom_sf"/>
</dbReference>
<dbReference type="SUPFAM" id="SSF55035">
    <property type="entry name" value="NAD-binding domain of HMG-CoA reductase"/>
    <property type="match status" value="1"/>
</dbReference>
<dbReference type="GO" id="GO:0005789">
    <property type="term" value="C:endoplasmic reticulum membrane"/>
    <property type="evidence" value="ECO:0007669"/>
    <property type="project" value="UniProtKB-SubCell"/>
</dbReference>
<comment type="subcellular location">
    <subcellularLocation>
        <location evidence="1 12">Endoplasmic reticulum membrane</location>
        <topology evidence="1 12">Multi-pass membrane protein</topology>
    </subcellularLocation>
</comment>
<dbReference type="GO" id="GO:0005778">
    <property type="term" value="C:peroxisomal membrane"/>
    <property type="evidence" value="ECO:0007669"/>
    <property type="project" value="TreeGrafter"/>
</dbReference>
<dbReference type="InterPro" id="IPR023282">
    <property type="entry name" value="HMG_CoA_Rdtase_N"/>
</dbReference>
<dbReference type="PROSITE" id="PS00066">
    <property type="entry name" value="HMG_COA_REDUCTASE_1"/>
    <property type="match status" value="1"/>
</dbReference>
<evidence type="ECO:0000256" key="11">
    <source>
        <dbReference type="ARBA" id="ARBA00049909"/>
    </source>
</evidence>
<comment type="pathway">
    <text evidence="2 12">Metabolic intermediate biosynthesis; (R)-mevalonate biosynthesis; (R)-mevalonate from acetyl-CoA: step 3/3.</text>
</comment>
<evidence type="ECO:0000256" key="9">
    <source>
        <dbReference type="ARBA" id="ARBA00023136"/>
    </source>
</evidence>
<dbReference type="PANTHER" id="PTHR10572:SF24">
    <property type="entry name" value="3-HYDROXY-3-METHYLGLUTARYL-COENZYME A REDUCTASE"/>
    <property type="match status" value="1"/>
</dbReference>
<reference evidence="16" key="1">
    <citation type="submission" date="2025-08" db="UniProtKB">
        <authorList>
            <consortium name="RefSeq"/>
        </authorList>
    </citation>
    <scope>IDENTIFICATION</scope>
    <source>
        <tissue evidence="16">Whole organism</tissue>
    </source>
</reference>
<dbReference type="GO" id="GO:0008299">
    <property type="term" value="P:isoprenoid biosynthetic process"/>
    <property type="evidence" value="ECO:0007669"/>
    <property type="project" value="UniProtKB-KW"/>
</dbReference>
<dbReference type="InterPro" id="IPR053958">
    <property type="entry name" value="HMGCR/SNAP/NPC1-like_SSD"/>
</dbReference>
<dbReference type="GO" id="GO:0016126">
    <property type="term" value="P:sterol biosynthetic process"/>
    <property type="evidence" value="ECO:0007669"/>
    <property type="project" value="TreeGrafter"/>
</dbReference>
<dbReference type="SUPFAM" id="SSF56542">
    <property type="entry name" value="Substrate-binding domain of HMG-CoA reductase"/>
    <property type="match status" value="1"/>
</dbReference>
<dbReference type="Pfam" id="PF12349">
    <property type="entry name" value="Sterol-sensing"/>
    <property type="match status" value="1"/>
</dbReference>
<evidence type="ECO:0000256" key="6">
    <source>
        <dbReference type="ARBA" id="ARBA00022857"/>
    </source>
</evidence>
<dbReference type="Proteomes" id="UP000694843">
    <property type="component" value="Unplaced"/>
</dbReference>
<comment type="similarity">
    <text evidence="3 12">Belongs to the HMG-CoA reductase family.</text>
</comment>
<keyword evidence="8 12" id="KW-0560">Oxidoreductase</keyword>
<evidence type="ECO:0000313" key="15">
    <source>
        <dbReference type="Proteomes" id="UP000694843"/>
    </source>
</evidence>
<dbReference type="GeneID" id="108677200"/>
<keyword evidence="10" id="KW-0414">Isoprene biosynthesis</keyword>
<dbReference type="InterPro" id="IPR002202">
    <property type="entry name" value="HMG_CoA_Rdtase"/>
</dbReference>
<feature type="transmembrane region" description="Helical" evidence="12">
    <location>
        <begin position="131"/>
        <end position="150"/>
    </location>
</feature>
<dbReference type="PROSITE" id="PS50156">
    <property type="entry name" value="SSD"/>
    <property type="match status" value="1"/>
</dbReference>
<dbReference type="InterPro" id="IPR000731">
    <property type="entry name" value="SSD"/>
</dbReference>
<keyword evidence="15" id="KW-1185">Reference proteome</keyword>
<dbReference type="GO" id="GO:0004420">
    <property type="term" value="F:hydroxymethylglutaryl-CoA reductase (NADPH) activity"/>
    <property type="evidence" value="ECO:0007669"/>
    <property type="project" value="UniProtKB-EC"/>
</dbReference>
<evidence type="ECO:0000256" key="13">
    <source>
        <dbReference type="SAM" id="MobiDB-lite"/>
    </source>
</evidence>
<evidence type="ECO:0000256" key="10">
    <source>
        <dbReference type="ARBA" id="ARBA00023229"/>
    </source>
</evidence>
<sequence length="1099" mass="117010">MSGLVTRWCRAHGELCAQRPWEVMFLLSTATVVIMTQPHAHEHQSCHAATKASAGGGGGAEYEGVHVWVMTALRCGAMLYTYHQFRLLHRQGSSHVLGIAVLFVLFAMVLFSCCVVQLLGCSVSDLEEAVFFLLLVMDVSKMSRLSLLALQSRGAREAILSIGEGLALLGPGLSLDTCVEALLVGAGSLSGIGRLEQICQFAVLSILVNYGLLMTFFPACLSLVLQMSSRREICDDHNSDSGQPKSESLKVASTDITDTLVPDALPRASSGIHPSASQDGSRASQGLPSSAPQERSSALPVAGASSKPVWQVGYCMHCAAALVADEACTHNPVLQRVKVIMSAGLVLVHGISRFSVVLPSSEPALLHTHNLSDTSHTQHPAVRLLAEGLEQCVVVVLVVVLLIKYAMFEGRGELEQQILKQRHLQQSCDRCSAPPTGDSAEEKVNGADRAAQNSSAAEDVQEASACYRDCSSQTETGDLQDVWKILEVPVCSSQDSDLNKANETAANASMTEKLAGKPKRNTIRSFEECVAILNDPKFGAKELTDDEVVEMVQKKQLPGYKLETALQDDLRGVKVRRQVVAPLAANVGAFDSLPYLNYDYSKVMGVCCESVVGYIPVPVGIAGPLTVNEQSLLIPLATTEGCLVASTNRGCRALQMSEEGGVKSHVLQNGMTRAPVVMLPSLSRAAELYHWLQKKEHQARLKEAFDRTSSYARMEDISTTLNGRKLHLRFLASTGDAMGMNMVSKGVEAALKLLRELFPDVEVLSISGNLCTDKKPSAVNWVRGRGKYVVSGAVVPGSVVRSVLKTSVEALVQTHVAKNLEGSALAGSIGGNNAHAANIVAAIFIACGQDAAQVVGSSNCITQLEACGPNGEDLFASVTMPSLEVGTVGGGTALPAQAACLHMLGVKGSHPDMPGNNAEQLARIVCSAVLAGELSLMAALTAGHVVKSHMKHNRAKTIETRASLPPSSVEVEETAARLPVDTTVVHPNSIELAETVSSSTKDSFVNTELTKSAVEALDSNYRISTEIASEVSEISIESKSTSVGRPNVTSSLDLNNAAASPEKFDEINVEVVHIDPEQQVLCCDVKNDGRNVGVFNTKK</sequence>
<dbReference type="PROSITE" id="PS50065">
    <property type="entry name" value="HMG_COA_REDUCTASE_4"/>
    <property type="match status" value="1"/>
</dbReference>
<keyword evidence="5 12" id="KW-0256">Endoplasmic reticulum</keyword>
<evidence type="ECO:0000256" key="3">
    <source>
        <dbReference type="ARBA" id="ARBA00007661"/>
    </source>
</evidence>
<dbReference type="NCBIfam" id="TIGR00533">
    <property type="entry name" value="HMG_CoA_R_NADP"/>
    <property type="match status" value="1"/>
</dbReference>
<dbReference type="Gene3D" id="3.30.70.420">
    <property type="entry name" value="Hydroxymethylglutaryl-CoA reductase, class I/II, NAD/NADP-binding domain"/>
    <property type="match status" value="1"/>
</dbReference>
<feature type="region of interest" description="Disordered" evidence="13">
    <location>
        <begin position="268"/>
        <end position="298"/>
    </location>
</feature>
<dbReference type="InterPro" id="IPR009023">
    <property type="entry name" value="HMG_CoA_Rdtase_NAD(P)-bd_sf"/>
</dbReference>
<dbReference type="Pfam" id="PF00368">
    <property type="entry name" value="HMG-CoA_red"/>
    <property type="match status" value="1"/>
</dbReference>
<name>A0A979FJJ4_HYAAZ</name>
<protein>
    <recommendedName>
        <fullName evidence="12">3-hydroxy-3-methylglutaryl coenzyme A reductase</fullName>
        <shortName evidence="12">HMG-CoA reductase</shortName>
        <ecNumber evidence="12">1.1.1.34</ecNumber>
    </recommendedName>
</protein>
<feature type="transmembrane region" description="Helical" evidence="12">
    <location>
        <begin position="96"/>
        <end position="119"/>
    </location>
</feature>
<dbReference type="Gene3D" id="1.10.3270.10">
    <property type="entry name" value="HMGR, N-terminal domain"/>
    <property type="match status" value="1"/>
</dbReference>
<comment type="catalytic activity">
    <reaction evidence="11">
        <text>(R)-mevalonate + 2 NADP(+) + CoA = (3S)-3-hydroxy-3-methylglutaryl-CoA + 2 NADPH + 2 H(+)</text>
        <dbReference type="Rhea" id="RHEA:15989"/>
        <dbReference type="ChEBI" id="CHEBI:15378"/>
        <dbReference type="ChEBI" id="CHEBI:36464"/>
        <dbReference type="ChEBI" id="CHEBI:43074"/>
        <dbReference type="ChEBI" id="CHEBI:57287"/>
        <dbReference type="ChEBI" id="CHEBI:57783"/>
        <dbReference type="ChEBI" id="CHEBI:58349"/>
        <dbReference type="EC" id="1.1.1.34"/>
    </reaction>
    <physiologicalReaction direction="right-to-left" evidence="11">
        <dbReference type="Rhea" id="RHEA:15991"/>
    </physiologicalReaction>
</comment>
<keyword evidence="6 12" id="KW-0521">NADP</keyword>
<feature type="transmembrane region" description="Helical" evidence="12">
    <location>
        <begin position="201"/>
        <end position="225"/>
    </location>
</feature>
<dbReference type="GO" id="GO:0015936">
    <property type="term" value="P:coenzyme A metabolic process"/>
    <property type="evidence" value="ECO:0007669"/>
    <property type="project" value="InterPro"/>
</dbReference>
<dbReference type="PANTHER" id="PTHR10572">
    <property type="entry name" value="3-HYDROXY-3-METHYLGLUTARYL-COENZYME A REDUCTASE"/>
    <property type="match status" value="1"/>
</dbReference>
<dbReference type="Gene3D" id="3.90.770.10">
    <property type="entry name" value="3-hydroxy-3-methylglutaryl-coenzyme A Reductase, Chain A, domain 2"/>
    <property type="match status" value="1"/>
</dbReference>
<evidence type="ECO:0000256" key="7">
    <source>
        <dbReference type="ARBA" id="ARBA00022989"/>
    </source>
</evidence>
<accession>A0A979FJJ4</accession>
<feature type="region of interest" description="Disordered" evidence="13">
    <location>
        <begin position="429"/>
        <end position="456"/>
    </location>
</feature>
<feature type="compositionally biased region" description="Polar residues" evidence="13">
    <location>
        <begin position="275"/>
        <end position="296"/>
    </location>
</feature>
<gene>
    <name evidence="16" type="primary">LOC108677200</name>
</gene>
<dbReference type="CTD" id="3156"/>
<dbReference type="AlphaFoldDB" id="A0A979FJJ4"/>
<evidence type="ECO:0000256" key="5">
    <source>
        <dbReference type="ARBA" id="ARBA00022824"/>
    </source>
</evidence>
<evidence type="ECO:0000259" key="14">
    <source>
        <dbReference type="PROSITE" id="PS50156"/>
    </source>
</evidence>
<evidence type="ECO:0000313" key="16">
    <source>
        <dbReference type="RefSeq" id="XP_047736868.1"/>
    </source>
</evidence>
<dbReference type="EC" id="1.1.1.34" evidence="12"/>
<dbReference type="PRINTS" id="PR00071">
    <property type="entry name" value="HMGCOARDTASE"/>
</dbReference>
<dbReference type="InterPro" id="IPR023076">
    <property type="entry name" value="HMG_CoA_Rdtase_CS"/>
</dbReference>
<dbReference type="RefSeq" id="XP_047736868.1">
    <property type="nucleotide sequence ID" value="XM_047880912.1"/>
</dbReference>
<feature type="domain" description="SSD" evidence="14">
    <location>
        <begin position="66"/>
        <end position="223"/>
    </location>
</feature>
<dbReference type="PROSITE" id="PS00318">
    <property type="entry name" value="HMG_COA_REDUCTASE_2"/>
    <property type="match status" value="1"/>
</dbReference>
<evidence type="ECO:0000256" key="8">
    <source>
        <dbReference type="ARBA" id="ARBA00023002"/>
    </source>
</evidence>
<keyword evidence="7 12" id="KW-1133">Transmembrane helix</keyword>
<evidence type="ECO:0000256" key="1">
    <source>
        <dbReference type="ARBA" id="ARBA00004477"/>
    </source>
</evidence>
<dbReference type="InterPro" id="IPR004554">
    <property type="entry name" value="HMG_CoA_Rdtase_eu_arc"/>
</dbReference>
<dbReference type="FunFam" id="1.10.3270.10:FF:000001">
    <property type="entry name" value="3-hydroxy-3-methylglutaryl coenzyme A reductase"/>
    <property type="match status" value="1"/>
</dbReference>
<dbReference type="InterPro" id="IPR023074">
    <property type="entry name" value="HMG_CoA_Rdtase_cat_sf"/>
</dbReference>
<dbReference type="FunFam" id="3.90.770.10:FF:000001">
    <property type="entry name" value="3-hydroxy-3-methylglutaryl coenzyme A reductase"/>
    <property type="match status" value="1"/>
</dbReference>
<evidence type="ECO:0000256" key="4">
    <source>
        <dbReference type="ARBA" id="ARBA00022692"/>
    </source>
</evidence>
<keyword evidence="9 12" id="KW-0472">Membrane</keyword>
<organism evidence="15 16">
    <name type="scientific">Hyalella azteca</name>
    <name type="common">Amphipod</name>
    <dbReference type="NCBI Taxonomy" id="294128"/>
    <lineage>
        <taxon>Eukaryota</taxon>
        <taxon>Metazoa</taxon>
        <taxon>Ecdysozoa</taxon>
        <taxon>Arthropoda</taxon>
        <taxon>Crustacea</taxon>
        <taxon>Multicrustacea</taxon>
        <taxon>Malacostraca</taxon>
        <taxon>Eumalacostraca</taxon>
        <taxon>Peracarida</taxon>
        <taxon>Amphipoda</taxon>
        <taxon>Senticaudata</taxon>
        <taxon>Talitrida</taxon>
        <taxon>Talitroidea</taxon>
        <taxon>Hyalellidae</taxon>
        <taxon>Hyalella</taxon>
    </lineage>
</organism>
<proteinExistence type="inferred from homology"/>
<evidence type="ECO:0000256" key="12">
    <source>
        <dbReference type="RuleBase" id="RU361219"/>
    </source>
</evidence>
<evidence type="ECO:0000256" key="2">
    <source>
        <dbReference type="ARBA" id="ARBA00005084"/>
    </source>
</evidence>